<gene>
    <name evidence="1" type="ORF">NC99_04940</name>
</gene>
<proteinExistence type="predicted"/>
<accession>A0A0L8VDY1</accession>
<keyword evidence="2" id="KW-1185">Reference proteome</keyword>
<organism evidence="1 2">
    <name type="scientific">Sunxiuqinia dokdonensis</name>
    <dbReference type="NCBI Taxonomy" id="1409788"/>
    <lineage>
        <taxon>Bacteria</taxon>
        <taxon>Pseudomonadati</taxon>
        <taxon>Bacteroidota</taxon>
        <taxon>Bacteroidia</taxon>
        <taxon>Marinilabiliales</taxon>
        <taxon>Prolixibacteraceae</taxon>
        <taxon>Sunxiuqinia</taxon>
    </lineage>
</organism>
<dbReference type="Proteomes" id="UP000036958">
    <property type="component" value="Unassembled WGS sequence"/>
</dbReference>
<protein>
    <submittedName>
        <fullName evidence="1">Uncharacterized protein</fullName>
    </submittedName>
</protein>
<reference evidence="2" key="1">
    <citation type="submission" date="2015-07" db="EMBL/GenBank/DDBJ databases">
        <title>Genome sequencing of Sunxiuqinia dokdonensis strain SK.</title>
        <authorList>
            <person name="Ahn S."/>
            <person name="Kim B.-C."/>
        </authorList>
    </citation>
    <scope>NUCLEOTIDE SEQUENCE [LARGE SCALE GENOMIC DNA]</scope>
    <source>
        <strain evidence="2">SK</strain>
    </source>
</reference>
<comment type="caution">
    <text evidence="1">The sequence shown here is derived from an EMBL/GenBank/DDBJ whole genome shotgun (WGS) entry which is preliminary data.</text>
</comment>
<dbReference type="STRING" id="1409788.NC99_04940"/>
<dbReference type="AlphaFoldDB" id="A0A0L8VDY1"/>
<dbReference type="EMBL" id="LGIA01000023">
    <property type="protein sequence ID" value="KOH46654.1"/>
    <property type="molecule type" value="Genomic_DNA"/>
</dbReference>
<evidence type="ECO:0000313" key="1">
    <source>
        <dbReference type="EMBL" id="KOH46654.1"/>
    </source>
</evidence>
<sequence length="59" mass="6951">MIIHSKPRAKPHTTFISCDLNKKKPQHGTKFPTRLTVDLHFPQHHHPNQVKNANRYETQ</sequence>
<evidence type="ECO:0000313" key="2">
    <source>
        <dbReference type="Proteomes" id="UP000036958"/>
    </source>
</evidence>
<name>A0A0L8VDY1_9BACT</name>